<reference evidence="6" key="1">
    <citation type="submission" date="2023-05" db="EMBL/GenBank/DDBJ databases">
        <authorList>
            <person name="Huff M."/>
        </authorList>
    </citation>
    <scope>NUCLEOTIDE SEQUENCE</scope>
</reference>
<protein>
    <recommendedName>
        <fullName evidence="5">NAC domain-containing protein</fullName>
    </recommendedName>
</protein>
<name>A0AAD1YPI4_9LAMI</name>
<dbReference type="GO" id="GO:0006355">
    <property type="term" value="P:regulation of DNA-templated transcription"/>
    <property type="evidence" value="ECO:0007669"/>
    <property type="project" value="InterPro"/>
</dbReference>
<keyword evidence="7" id="KW-1185">Reference proteome</keyword>
<accession>A0AAD1YPI4</accession>
<dbReference type="SUPFAM" id="SSF101941">
    <property type="entry name" value="NAC domain"/>
    <property type="match status" value="1"/>
</dbReference>
<dbReference type="PANTHER" id="PTHR31719:SF123">
    <property type="entry name" value="NAC DOMAIN-CONTAINING PROTEIN"/>
    <property type="match status" value="1"/>
</dbReference>
<evidence type="ECO:0000259" key="5">
    <source>
        <dbReference type="Pfam" id="PF02365"/>
    </source>
</evidence>
<dbReference type="Gene3D" id="2.170.150.80">
    <property type="entry name" value="NAC domain"/>
    <property type="match status" value="1"/>
</dbReference>
<dbReference type="Proteomes" id="UP000834106">
    <property type="component" value="Chromosome 1"/>
</dbReference>
<organism evidence="6 7">
    <name type="scientific">Fraxinus pennsylvanica</name>
    <dbReference type="NCBI Taxonomy" id="56036"/>
    <lineage>
        <taxon>Eukaryota</taxon>
        <taxon>Viridiplantae</taxon>
        <taxon>Streptophyta</taxon>
        <taxon>Embryophyta</taxon>
        <taxon>Tracheophyta</taxon>
        <taxon>Spermatophyta</taxon>
        <taxon>Magnoliopsida</taxon>
        <taxon>eudicotyledons</taxon>
        <taxon>Gunneridae</taxon>
        <taxon>Pentapetalae</taxon>
        <taxon>asterids</taxon>
        <taxon>lamiids</taxon>
        <taxon>Lamiales</taxon>
        <taxon>Oleaceae</taxon>
        <taxon>Oleeae</taxon>
        <taxon>Fraxinus</taxon>
    </lineage>
</organism>
<gene>
    <name evidence="6" type="ORF">FPE_LOCUS1515</name>
</gene>
<evidence type="ECO:0000256" key="3">
    <source>
        <dbReference type="ARBA" id="ARBA00023163"/>
    </source>
</evidence>
<proteinExistence type="predicted"/>
<dbReference type="PANTHER" id="PTHR31719">
    <property type="entry name" value="NAC TRANSCRIPTION FACTOR 56"/>
    <property type="match status" value="1"/>
</dbReference>
<keyword evidence="3" id="KW-0804">Transcription</keyword>
<dbReference type="GO" id="GO:0003677">
    <property type="term" value="F:DNA binding"/>
    <property type="evidence" value="ECO:0007669"/>
    <property type="project" value="UniProtKB-KW"/>
</dbReference>
<dbReference type="GO" id="GO:0048731">
    <property type="term" value="P:system development"/>
    <property type="evidence" value="ECO:0007669"/>
    <property type="project" value="TreeGrafter"/>
</dbReference>
<dbReference type="AlphaFoldDB" id="A0AAD1YPI4"/>
<dbReference type="InterPro" id="IPR036093">
    <property type="entry name" value="NAC_dom_sf"/>
</dbReference>
<evidence type="ECO:0000313" key="7">
    <source>
        <dbReference type="Proteomes" id="UP000834106"/>
    </source>
</evidence>
<sequence>MGSRYGKITGLPIGYRFVPNDEELIECYLMKKVSNGPLPPDVVKDIDAGKLYGKHPKNVVENMCGHEKAWYFFIHLDSIEDEKTIRMVGDGIGFWRCVLAEDLIYNSSGDVYAVKTHWTYFQGPLSKGSGVGSSKNTEGESLPQHVLRAVHLF</sequence>
<feature type="domain" description="NAC" evidence="5">
    <location>
        <begin position="12"/>
        <end position="124"/>
    </location>
</feature>
<evidence type="ECO:0000256" key="1">
    <source>
        <dbReference type="ARBA" id="ARBA00023015"/>
    </source>
</evidence>
<keyword evidence="1" id="KW-0805">Transcription regulation</keyword>
<dbReference type="InterPro" id="IPR003441">
    <property type="entry name" value="NAC-dom"/>
</dbReference>
<dbReference type="EMBL" id="OU503036">
    <property type="protein sequence ID" value="CAI9754084.1"/>
    <property type="molecule type" value="Genomic_DNA"/>
</dbReference>
<keyword evidence="4" id="KW-0539">Nucleus</keyword>
<evidence type="ECO:0000313" key="6">
    <source>
        <dbReference type="EMBL" id="CAI9754084.1"/>
    </source>
</evidence>
<evidence type="ECO:0000256" key="4">
    <source>
        <dbReference type="ARBA" id="ARBA00023242"/>
    </source>
</evidence>
<dbReference type="Pfam" id="PF02365">
    <property type="entry name" value="NAM"/>
    <property type="match status" value="1"/>
</dbReference>
<evidence type="ECO:0000256" key="2">
    <source>
        <dbReference type="ARBA" id="ARBA00023125"/>
    </source>
</evidence>
<keyword evidence="2" id="KW-0238">DNA-binding</keyword>